<dbReference type="EMBL" id="BAABLX010000027">
    <property type="protein sequence ID" value="GAA4948119.1"/>
    <property type="molecule type" value="Genomic_DNA"/>
</dbReference>
<dbReference type="AlphaFoldDB" id="A0AAV3U4I0"/>
<evidence type="ECO:0000313" key="3">
    <source>
        <dbReference type="Proteomes" id="UP001409585"/>
    </source>
</evidence>
<gene>
    <name evidence="2" type="ORF">GCM10025791_30040</name>
</gene>
<evidence type="ECO:0000256" key="1">
    <source>
        <dbReference type="SAM" id="MobiDB-lite"/>
    </source>
</evidence>
<feature type="compositionally biased region" description="Polar residues" evidence="1">
    <location>
        <begin position="139"/>
        <end position="148"/>
    </location>
</feature>
<dbReference type="Proteomes" id="UP001409585">
    <property type="component" value="Unassembled WGS sequence"/>
</dbReference>
<comment type="caution">
    <text evidence="2">The sequence shown here is derived from an EMBL/GenBank/DDBJ whole genome shotgun (WGS) entry which is preliminary data.</text>
</comment>
<feature type="region of interest" description="Disordered" evidence="1">
    <location>
        <begin position="137"/>
        <end position="158"/>
    </location>
</feature>
<sequence length="158" mass="17926">MQDQSSTQSFEILITHSDFYIQNKDVKASPWFTSGDILSVTMPTASDQDPTLVVYNPASTDKLSFKTINNTYSCNALSAATLFVTFDVQLEDAPEFKWRFELFSQRIPSKVCYKPNNQDLETRYNFYVLDQRFDHKDTSCGQPQHNGNDGSGGGLNRK</sequence>
<dbReference type="RefSeq" id="WP_345423949.1">
    <property type="nucleotide sequence ID" value="NZ_AP031496.1"/>
</dbReference>
<protein>
    <submittedName>
        <fullName evidence="2">Uncharacterized protein</fullName>
    </submittedName>
</protein>
<accession>A0AAV3U4I0</accession>
<reference evidence="3" key="1">
    <citation type="journal article" date="2019" name="Int. J. Syst. Evol. Microbiol.">
        <title>The Global Catalogue of Microorganisms (GCM) 10K type strain sequencing project: providing services to taxonomists for standard genome sequencing and annotation.</title>
        <authorList>
            <consortium name="The Broad Institute Genomics Platform"/>
            <consortium name="The Broad Institute Genome Sequencing Center for Infectious Disease"/>
            <person name="Wu L."/>
            <person name="Ma J."/>
        </authorList>
    </citation>
    <scope>NUCLEOTIDE SEQUENCE [LARGE SCALE GENOMIC DNA]</scope>
    <source>
        <strain evidence="3">JCM 19134</strain>
    </source>
</reference>
<organism evidence="2 3">
    <name type="scientific">Halioxenophilus aromaticivorans</name>
    <dbReference type="NCBI Taxonomy" id="1306992"/>
    <lineage>
        <taxon>Bacteria</taxon>
        <taxon>Pseudomonadati</taxon>
        <taxon>Pseudomonadota</taxon>
        <taxon>Gammaproteobacteria</taxon>
        <taxon>Alteromonadales</taxon>
        <taxon>Alteromonadaceae</taxon>
        <taxon>Halioxenophilus</taxon>
    </lineage>
</organism>
<proteinExistence type="predicted"/>
<keyword evidence="3" id="KW-1185">Reference proteome</keyword>
<evidence type="ECO:0000313" key="2">
    <source>
        <dbReference type="EMBL" id="GAA4948119.1"/>
    </source>
</evidence>
<feature type="compositionally biased region" description="Gly residues" evidence="1">
    <location>
        <begin position="149"/>
        <end position="158"/>
    </location>
</feature>
<name>A0AAV3U4I0_9ALTE</name>